<evidence type="ECO:0000256" key="3">
    <source>
        <dbReference type="ARBA" id="ARBA00022989"/>
    </source>
</evidence>
<keyword evidence="3 5" id="KW-1133">Transmembrane helix</keyword>
<dbReference type="GO" id="GO:0005886">
    <property type="term" value="C:plasma membrane"/>
    <property type="evidence" value="ECO:0007669"/>
    <property type="project" value="UniProtKB-SubCell"/>
</dbReference>
<protein>
    <recommendedName>
        <fullName evidence="5">Probable membrane transporter protein</fullName>
    </recommendedName>
</protein>
<dbReference type="InterPro" id="IPR002781">
    <property type="entry name" value="TM_pro_TauE-like"/>
</dbReference>
<sequence length="250" mass="25544">MTGAAVLAVLALTVIIGTMAQRICGMGLGLIAVPVFVFVTGPVLGVLTINAAAFVAGLAIAWSLRVDILWHRWRVIAAWAIVGTIPGWALVTWLPRSVLELTIGVGLVASLAASLLMASHLPRIPKQALGACGFIGAILNTTVGQAAPIMVAYQRATRWDQRTFQATLQPSFLVMNAASVLAKGVGIDIAAPPLGYGVYIATVGTGVLVGIIAGELAAAHVSISLARTLALTVACVGAVATCVHGIVGIV</sequence>
<evidence type="ECO:0000256" key="5">
    <source>
        <dbReference type="RuleBase" id="RU363041"/>
    </source>
</evidence>
<feature type="transmembrane region" description="Helical" evidence="5">
    <location>
        <begin position="196"/>
        <end position="217"/>
    </location>
</feature>
<evidence type="ECO:0000256" key="2">
    <source>
        <dbReference type="ARBA" id="ARBA00022692"/>
    </source>
</evidence>
<evidence type="ECO:0000256" key="1">
    <source>
        <dbReference type="ARBA" id="ARBA00004141"/>
    </source>
</evidence>
<reference evidence="6 7" key="1">
    <citation type="submission" date="2020-08" db="EMBL/GenBank/DDBJ databases">
        <title>Winkia gen. nov., sp. nov., isolated from faeces of the Anser albifrons in China.</title>
        <authorList>
            <person name="Liu Q."/>
        </authorList>
    </citation>
    <scope>NUCLEOTIDE SEQUENCE [LARGE SCALE GENOMIC DNA]</scope>
    <source>
        <strain evidence="6 7">C62</strain>
    </source>
</reference>
<dbReference type="RefSeq" id="WP_191070856.1">
    <property type="nucleotide sequence ID" value="NZ_CP060506.1"/>
</dbReference>
<keyword evidence="4 5" id="KW-0472">Membrane</keyword>
<evidence type="ECO:0000256" key="4">
    <source>
        <dbReference type="ARBA" id="ARBA00023136"/>
    </source>
</evidence>
<dbReference type="Pfam" id="PF01925">
    <property type="entry name" value="TauE"/>
    <property type="match status" value="1"/>
</dbReference>
<feature type="transmembrane region" description="Helical" evidence="5">
    <location>
        <begin position="229"/>
        <end position="249"/>
    </location>
</feature>
<comment type="similarity">
    <text evidence="5">Belongs to the 4-toluene sulfonate uptake permease (TSUP) (TC 2.A.102) family.</text>
</comment>
<keyword evidence="7" id="KW-1185">Reference proteome</keyword>
<evidence type="ECO:0000313" key="6">
    <source>
        <dbReference type="EMBL" id="MBD3688751.1"/>
    </source>
</evidence>
<evidence type="ECO:0000313" key="7">
    <source>
        <dbReference type="Proteomes" id="UP000627538"/>
    </source>
</evidence>
<gene>
    <name evidence="6" type="ORF">H8R10_00635</name>
</gene>
<proteinExistence type="inferred from homology"/>
<dbReference type="Proteomes" id="UP000627538">
    <property type="component" value="Unassembled WGS sequence"/>
</dbReference>
<feature type="transmembrane region" description="Helical" evidence="5">
    <location>
        <begin position="75"/>
        <end position="95"/>
    </location>
</feature>
<keyword evidence="5" id="KW-1003">Cell membrane</keyword>
<comment type="caution">
    <text evidence="6">The sequence shown here is derived from an EMBL/GenBank/DDBJ whole genome shotgun (WGS) entry which is preliminary data.</text>
</comment>
<accession>A0A8I0GB35</accession>
<feature type="transmembrane region" description="Helical" evidence="5">
    <location>
        <begin position="30"/>
        <end position="63"/>
    </location>
</feature>
<feature type="transmembrane region" description="Helical" evidence="5">
    <location>
        <begin position="128"/>
        <end position="153"/>
    </location>
</feature>
<keyword evidence="2 5" id="KW-0812">Transmembrane</keyword>
<feature type="transmembrane region" description="Helical" evidence="5">
    <location>
        <begin position="101"/>
        <end position="121"/>
    </location>
</feature>
<dbReference type="AlphaFoldDB" id="A0A8I0GB35"/>
<comment type="subcellular location">
    <subcellularLocation>
        <location evidence="5">Cell membrane</location>
        <topology evidence="5">Multi-pass membrane protein</topology>
    </subcellularLocation>
    <subcellularLocation>
        <location evidence="1">Membrane</location>
        <topology evidence="1">Multi-pass membrane protein</topology>
    </subcellularLocation>
</comment>
<dbReference type="EMBL" id="JACRUO010000001">
    <property type="protein sequence ID" value="MBD3688751.1"/>
    <property type="molecule type" value="Genomic_DNA"/>
</dbReference>
<organism evidence="6 7">
    <name type="scientific">Nanchangia anserum</name>
    <dbReference type="NCBI Taxonomy" id="2692125"/>
    <lineage>
        <taxon>Bacteria</taxon>
        <taxon>Bacillati</taxon>
        <taxon>Actinomycetota</taxon>
        <taxon>Actinomycetes</taxon>
        <taxon>Actinomycetales</taxon>
        <taxon>Actinomycetaceae</taxon>
        <taxon>Nanchangia</taxon>
    </lineage>
</organism>
<name>A0A8I0GB35_9ACTO</name>